<keyword evidence="1" id="KW-0812">Transmembrane</keyword>
<organism evidence="2 3">
    <name type="scientific">Streptomyces galbus</name>
    <dbReference type="NCBI Taxonomy" id="33898"/>
    <lineage>
        <taxon>Bacteria</taxon>
        <taxon>Bacillati</taxon>
        <taxon>Actinomycetota</taxon>
        <taxon>Actinomycetes</taxon>
        <taxon>Kitasatosporales</taxon>
        <taxon>Streptomycetaceae</taxon>
        <taxon>Streptomyces</taxon>
    </lineage>
</organism>
<dbReference type="RefSeq" id="WP_168375450.1">
    <property type="nucleotide sequence ID" value="NZ_JAAXMD010000294.1"/>
</dbReference>
<evidence type="ECO:0000313" key="2">
    <source>
        <dbReference type="EMBL" id="NKQ27587.1"/>
    </source>
</evidence>
<comment type="caution">
    <text evidence="2">The sequence shown here is derived from an EMBL/GenBank/DDBJ whole genome shotgun (WGS) entry which is preliminary data.</text>
</comment>
<proteinExistence type="predicted"/>
<accession>A0ABX1ITR6</accession>
<gene>
    <name evidence="2" type="ORF">HF200_25030</name>
</gene>
<sequence>MAAQHALCGASLTPVHRITVFTIVLVVVVILVCSGQPACDVVGLMAAASAAVAQLGSWAGGQRPAAGLVGGA</sequence>
<dbReference type="EMBL" id="JAAXMD010000294">
    <property type="protein sequence ID" value="NKQ27587.1"/>
    <property type="molecule type" value="Genomic_DNA"/>
</dbReference>
<keyword evidence="1" id="KW-0472">Membrane</keyword>
<dbReference type="Proteomes" id="UP000744032">
    <property type="component" value="Unassembled WGS sequence"/>
</dbReference>
<feature type="transmembrane region" description="Helical" evidence="1">
    <location>
        <begin position="41"/>
        <end position="59"/>
    </location>
</feature>
<feature type="transmembrane region" description="Helical" evidence="1">
    <location>
        <begin position="15"/>
        <end position="34"/>
    </location>
</feature>
<keyword evidence="1" id="KW-1133">Transmembrane helix</keyword>
<evidence type="ECO:0000256" key="1">
    <source>
        <dbReference type="SAM" id="Phobius"/>
    </source>
</evidence>
<protein>
    <submittedName>
        <fullName evidence="2">Uncharacterized protein</fullName>
    </submittedName>
</protein>
<keyword evidence="3" id="KW-1185">Reference proteome</keyword>
<reference evidence="2 3" key="1">
    <citation type="submission" date="2020-04" db="EMBL/GenBank/DDBJ databases">
        <title>Genome sequence of Streptomyces galbus strain I339.</title>
        <authorList>
            <person name="Silva E.A.N."/>
            <person name="Merces M."/>
            <person name="Castelo Branco A.P.O.T."/>
            <person name="Vasconcelos P.C."/>
            <person name="Costa N.P."/>
            <person name="Marinho G.C.S."/>
            <person name="Oliveira C.J.B."/>
            <person name="Araujo D."/>
            <person name="Rodrigues Junior V.S."/>
            <person name="Almeida R."/>
            <person name="Silva Filho U.R."/>
            <person name="Andrade A.S.A."/>
            <person name="Cibulski S.P."/>
        </authorList>
    </citation>
    <scope>NUCLEOTIDE SEQUENCE [LARGE SCALE GENOMIC DNA]</scope>
    <source>
        <strain evidence="2 3">I339</strain>
    </source>
</reference>
<evidence type="ECO:0000313" key="3">
    <source>
        <dbReference type="Proteomes" id="UP000744032"/>
    </source>
</evidence>
<name>A0ABX1ITR6_STRGB</name>